<evidence type="ECO:0000256" key="1">
    <source>
        <dbReference type="SAM" id="Coils"/>
    </source>
</evidence>
<keyword evidence="1" id="KW-0175">Coiled coil</keyword>
<dbReference type="EMBL" id="OV121134">
    <property type="protein sequence ID" value="CAH0553265.1"/>
    <property type="molecule type" value="Genomic_DNA"/>
</dbReference>
<proteinExistence type="predicted"/>
<dbReference type="PANTHER" id="PTHR46601:SF1">
    <property type="entry name" value="ADF-H DOMAIN-CONTAINING PROTEIN"/>
    <property type="match status" value="1"/>
</dbReference>
<feature type="coiled-coil region" evidence="1">
    <location>
        <begin position="135"/>
        <end position="176"/>
    </location>
</feature>
<dbReference type="CDD" id="cd14686">
    <property type="entry name" value="bZIP"/>
    <property type="match status" value="1"/>
</dbReference>
<evidence type="ECO:0000313" key="3">
    <source>
        <dbReference type="EMBL" id="CAH0553265.1"/>
    </source>
</evidence>
<reference evidence="3" key="1">
    <citation type="submission" date="2021-12" db="EMBL/GenBank/DDBJ databases">
        <authorList>
            <person name="King R."/>
        </authorList>
    </citation>
    <scope>NUCLEOTIDE SEQUENCE</scope>
</reference>
<dbReference type="OrthoDB" id="6759039at2759"/>
<evidence type="ECO:0000313" key="4">
    <source>
        <dbReference type="Proteomes" id="UP001154078"/>
    </source>
</evidence>
<sequence>MGKTRGKDTKLSSEEKKERKRQRERERRRQIRDDPIKREEQREKERRKYLRQKREKIRTSISEMTSREQRQKRKDWKNYTREYRLRKKEKAKQNELLANNTPPTSDDENDIPLVAPGVAPTPSQARGKKLSNRNKMKRHLERKKLKQKLEALQRKVQQYKKRFQRLQKQMNNKTNESMSSLNSNSLLLTPNTRVNLIIEESKSDADVVKKKLLFGEVIKDQLRESYNILNTTREKQVFKKIVSGNVIKKYNLKTKCSKYFKFRKTPSYETSDLMTYKQRDGSRSYLLSSIKKKVQDFYEEDINSRLCPGKKDFVTRNKIRRQKRLLGNTIKNLYIKYIKRNPKPNISYRFFCRNRPFWVKPLKVTDRNTCQCIIHANMNLMVDCLYSNKVISSKAHSHVIKDVCCNDQNENCLLRKCTECKKSKILYNSFEPNRIVQYFKWVNLKQSYFDKKSQTTKFTKKIAKVPFQSKCSQILKQFEQQLYIFMAHKSRIGHQYSSIVKLKETLKNNELLIHCDFSENYNLKYSEEVQSFHFGGSRQQVSMHTTVVYSNLDNSACKAVSFCTLSESLDHNPPAIWAHLCPILKFYSGKGIEKLHFLSDSPSTQYRNKTMFSFITNNLLTYFEGFKDVTWNYSEAGHGKGAPDGIGGVCKRTADRIVAQGRDISSFMELVDILKENCPGVNFFVVSKADIEVFDNLIKESKILPFHGTMKVHQIRTYAGTYKLWLRSISCYNCAKYCSHYELGTLEYKKATSEATNIDLSNKDLLPISKSPREKVRYEDVYSDDTDDEPCCSKPPSLVKTGSYVLVAFTKNKIKKDTNNNYRYVGVCQSDIDNDGEVTVTFLKLIDDQKNLQTFKLDENDKSYILQDQILEVLPEPSLLLKGNRVFYRFQKNVDVFESS</sequence>
<evidence type="ECO:0000256" key="2">
    <source>
        <dbReference type="SAM" id="MobiDB-lite"/>
    </source>
</evidence>
<name>A0A9P0B164_BRAAE</name>
<accession>A0A9P0B164</accession>
<dbReference type="Proteomes" id="UP001154078">
    <property type="component" value="Chromosome 3"/>
</dbReference>
<dbReference type="AlphaFoldDB" id="A0A9P0B164"/>
<gene>
    <name evidence="3" type="ORF">MELIAE_LOCUS5315</name>
</gene>
<keyword evidence="4" id="KW-1185">Reference proteome</keyword>
<dbReference type="PANTHER" id="PTHR46601">
    <property type="entry name" value="ULP_PROTEASE DOMAIN-CONTAINING PROTEIN"/>
    <property type="match status" value="1"/>
</dbReference>
<feature type="region of interest" description="Disordered" evidence="2">
    <location>
        <begin position="1"/>
        <end position="110"/>
    </location>
</feature>
<feature type="compositionally biased region" description="Basic residues" evidence="2">
    <location>
        <begin position="47"/>
        <end position="56"/>
    </location>
</feature>
<protein>
    <submittedName>
        <fullName evidence="3">Uncharacterized protein</fullName>
    </submittedName>
</protein>
<feature type="compositionally biased region" description="Basic and acidic residues" evidence="2">
    <location>
        <begin position="1"/>
        <end position="46"/>
    </location>
</feature>
<organism evidence="3 4">
    <name type="scientific">Brassicogethes aeneus</name>
    <name type="common">Rape pollen beetle</name>
    <name type="synonym">Meligethes aeneus</name>
    <dbReference type="NCBI Taxonomy" id="1431903"/>
    <lineage>
        <taxon>Eukaryota</taxon>
        <taxon>Metazoa</taxon>
        <taxon>Ecdysozoa</taxon>
        <taxon>Arthropoda</taxon>
        <taxon>Hexapoda</taxon>
        <taxon>Insecta</taxon>
        <taxon>Pterygota</taxon>
        <taxon>Neoptera</taxon>
        <taxon>Endopterygota</taxon>
        <taxon>Coleoptera</taxon>
        <taxon>Polyphaga</taxon>
        <taxon>Cucujiformia</taxon>
        <taxon>Nitidulidae</taxon>
        <taxon>Meligethinae</taxon>
        <taxon>Brassicogethes</taxon>
    </lineage>
</organism>